<dbReference type="InterPro" id="IPR038305">
    <property type="entry name" value="HeLo_sf"/>
</dbReference>
<evidence type="ECO:0000313" key="3">
    <source>
        <dbReference type="Proteomes" id="UP000030686"/>
    </source>
</evidence>
<evidence type="ECO:0000259" key="1">
    <source>
        <dbReference type="Pfam" id="PF14479"/>
    </source>
</evidence>
<gene>
    <name evidence="2" type="ORF">PROQFM164_S03g001735</name>
</gene>
<reference evidence="2" key="1">
    <citation type="journal article" date="2014" name="Nat. Commun.">
        <title>Multiple recent horizontal transfers of a large genomic region in cheese making fungi.</title>
        <authorList>
            <person name="Cheeseman K."/>
            <person name="Ropars J."/>
            <person name="Renault P."/>
            <person name="Dupont J."/>
            <person name="Gouzy J."/>
            <person name="Branca A."/>
            <person name="Abraham A.L."/>
            <person name="Ceppi M."/>
            <person name="Conseiller E."/>
            <person name="Debuchy R."/>
            <person name="Malagnac F."/>
            <person name="Goarin A."/>
            <person name="Silar P."/>
            <person name="Lacoste S."/>
            <person name="Sallet E."/>
            <person name="Bensimon A."/>
            <person name="Giraud T."/>
            <person name="Brygoo Y."/>
        </authorList>
    </citation>
    <scope>NUCLEOTIDE SEQUENCE [LARGE SCALE GENOMIC DNA]</scope>
    <source>
        <strain evidence="2">FM164</strain>
    </source>
</reference>
<name>W6QE45_PENRF</name>
<organism evidence="2 3">
    <name type="scientific">Penicillium roqueforti (strain FM164)</name>
    <dbReference type="NCBI Taxonomy" id="1365484"/>
    <lineage>
        <taxon>Eukaryota</taxon>
        <taxon>Fungi</taxon>
        <taxon>Dikarya</taxon>
        <taxon>Ascomycota</taxon>
        <taxon>Pezizomycotina</taxon>
        <taxon>Eurotiomycetes</taxon>
        <taxon>Eurotiomycetidae</taxon>
        <taxon>Eurotiales</taxon>
        <taxon>Aspergillaceae</taxon>
        <taxon>Penicillium</taxon>
    </lineage>
</organism>
<proteinExistence type="predicted"/>
<accession>W6QE45</accession>
<dbReference type="InterPro" id="IPR029498">
    <property type="entry name" value="HeLo_dom"/>
</dbReference>
<evidence type="ECO:0000313" key="2">
    <source>
        <dbReference type="EMBL" id="CDM35008.1"/>
    </source>
</evidence>
<feature type="domain" description="Prion-inhibition and propagation HeLo" evidence="1">
    <location>
        <begin position="14"/>
        <end position="48"/>
    </location>
</feature>
<dbReference type="AlphaFoldDB" id="W6QE45"/>
<keyword evidence="3" id="KW-1185">Reference proteome</keyword>
<dbReference type="OrthoDB" id="20872at2759"/>
<dbReference type="Pfam" id="PF14479">
    <property type="entry name" value="HeLo"/>
    <property type="match status" value="1"/>
</dbReference>
<sequence>MPDIIHGRLKPRKRDRVAWALYKRGNYENLVENISDLVNNLVELFPLHSQ</sequence>
<dbReference type="EMBL" id="HG792017">
    <property type="protein sequence ID" value="CDM35008.1"/>
    <property type="molecule type" value="Genomic_DNA"/>
</dbReference>
<dbReference type="Proteomes" id="UP000030686">
    <property type="component" value="Unassembled WGS sequence"/>
</dbReference>
<dbReference type="Gene3D" id="1.20.120.1020">
    <property type="entry name" value="Prion-inhibition and propagation, HeLo domain"/>
    <property type="match status" value="1"/>
</dbReference>
<protein>
    <submittedName>
        <fullName evidence="2">Genomic scaffold, ProqFM164S03</fullName>
    </submittedName>
</protein>